<accession>W9QYK4</accession>
<keyword evidence="2" id="KW-1185">Reference proteome</keyword>
<organism evidence="1 2">
    <name type="scientific">Morus notabilis</name>
    <dbReference type="NCBI Taxonomy" id="981085"/>
    <lineage>
        <taxon>Eukaryota</taxon>
        <taxon>Viridiplantae</taxon>
        <taxon>Streptophyta</taxon>
        <taxon>Embryophyta</taxon>
        <taxon>Tracheophyta</taxon>
        <taxon>Spermatophyta</taxon>
        <taxon>Magnoliopsida</taxon>
        <taxon>eudicotyledons</taxon>
        <taxon>Gunneridae</taxon>
        <taxon>Pentapetalae</taxon>
        <taxon>rosids</taxon>
        <taxon>fabids</taxon>
        <taxon>Rosales</taxon>
        <taxon>Moraceae</taxon>
        <taxon>Moreae</taxon>
        <taxon>Morus</taxon>
    </lineage>
</organism>
<dbReference type="AlphaFoldDB" id="W9QYK4"/>
<gene>
    <name evidence="1" type="ORF">L484_010315</name>
</gene>
<reference evidence="2" key="1">
    <citation type="submission" date="2013-01" db="EMBL/GenBank/DDBJ databases">
        <title>Draft Genome Sequence of a Mulberry Tree, Morus notabilis C.K. Schneid.</title>
        <authorList>
            <person name="He N."/>
            <person name="Zhao S."/>
        </authorList>
    </citation>
    <scope>NUCLEOTIDE SEQUENCE</scope>
</reference>
<sequence>MHAYKRRVEIEVRSRWGMRDKQRSIIARGLYGGVRPREGSIGGDVSKGRRQKATAATVGIGEISFSYGFRDGWVPLL</sequence>
<name>W9QYK4_9ROSA</name>
<dbReference type="Proteomes" id="UP000030645">
    <property type="component" value="Unassembled WGS sequence"/>
</dbReference>
<protein>
    <submittedName>
        <fullName evidence="1">Uncharacterized protein</fullName>
    </submittedName>
</protein>
<proteinExistence type="predicted"/>
<evidence type="ECO:0000313" key="1">
    <source>
        <dbReference type="EMBL" id="EXB44624.1"/>
    </source>
</evidence>
<dbReference type="EMBL" id="KE343877">
    <property type="protein sequence ID" value="EXB44624.1"/>
    <property type="molecule type" value="Genomic_DNA"/>
</dbReference>
<evidence type="ECO:0000313" key="2">
    <source>
        <dbReference type="Proteomes" id="UP000030645"/>
    </source>
</evidence>